<dbReference type="GO" id="GO:0008972">
    <property type="term" value="F:phosphomethylpyrimidine kinase activity"/>
    <property type="evidence" value="ECO:0007669"/>
    <property type="project" value="UniProtKB-EC"/>
</dbReference>
<dbReference type="RefSeq" id="WP_205143250.1">
    <property type="nucleotide sequence ID" value="NZ_JAFBDN010000004.1"/>
</dbReference>
<dbReference type="EC" id="2.7.4.7" evidence="6"/>
<evidence type="ECO:0000256" key="2">
    <source>
        <dbReference type="ARBA" id="ARBA00000565"/>
    </source>
</evidence>
<dbReference type="InterPro" id="IPR029056">
    <property type="entry name" value="Ribokinase-like"/>
</dbReference>
<dbReference type="CDD" id="cd01169">
    <property type="entry name" value="HMPP_kinase"/>
    <property type="match status" value="1"/>
</dbReference>
<dbReference type="InterPro" id="IPR013749">
    <property type="entry name" value="PM/HMP-P_kinase-1"/>
</dbReference>
<keyword evidence="13" id="KW-0418">Kinase</keyword>
<evidence type="ECO:0000256" key="10">
    <source>
        <dbReference type="ARBA" id="ARBA00042102"/>
    </source>
</evidence>
<comment type="pathway">
    <text evidence="3">Cofactor biosynthesis; thiamine diphosphate biosynthesis; 4-amino-2-methyl-5-diphosphomethylpyrimidine from 5-amino-1-(5-phospho-D-ribosyl)imidazole: step 3/3.</text>
</comment>
<sequence length="272" mass="28835">MPKQNITQFPQILTIAGIDSSGGAGINADIVTAFAHQVYAATVVIAITAQNTYGVQATDLLPPTIIEQQFASINDDLAIRAVKTGMLGDKLHVEMVATALEKYDFGPIIVDPVMIAKGGARLLTADAIMTIKTRLLPLATLVTPNLLEAEALVNFKINNEQTLIAAAKEIQQLGAQNVLIKGGHGQGHHVKDLLLLANGQYHILANNKLATQRTHGTGDTYAAAIVSNLATGMGLVDAVFAAKEYLMNTIKKTIIVGHGHGPLNHWAQAEGE</sequence>
<dbReference type="EMBL" id="JAGMVS010000039">
    <property type="protein sequence ID" value="MCM2436790.1"/>
    <property type="molecule type" value="Genomic_DNA"/>
</dbReference>
<evidence type="ECO:0000313" key="13">
    <source>
        <dbReference type="EMBL" id="MCM2436790.1"/>
    </source>
</evidence>
<accession>A0ABT0VGR3</accession>
<comment type="catalytic activity">
    <reaction evidence="2">
        <text>4-amino-2-methyl-5-(phosphooxymethyl)pyrimidine + ATP = 4-amino-2-methyl-5-(diphosphooxymethyl)pyrimidine + ADP</text>
        <dbReference type="Rhea" id="RHEA:19893"/>
        <dbReference type="ChEBI" id="CHEBI:30616"/>
        <dbReference type="ChEBI" id="CHEBI:57841"/>
        <dbReference type="ChEBI" id="CHEBI:58354"/>
        <dbReference type="ChEBI" id="CHEBI:456216"/>
        <dbReference type="EC" id="2.7.4.7"/>
    </reaction>
</comment>
<proteinExistence type="inferred from homology"/>
<evidence type="ECO:0000256" key="4">
    <source>
        <dbReference type="ARBA" id="ARBA00009879"/>
    </source>
</evidence>
<evidence type="ECO:0000256" key="11">
    <source>
        <dbReference type="ARBA" id="ARBA00043176"/>
    </source>
</evidence>
<evidence type="ECO:0000256" key="7">
    <source>
        <dbReference type="ARBA" id="ARBA00019161"/>
    </source>
</evidence>
<keyword evidence="8" id="KW-0784">Thiamine biosynthesis</keyword>
<evidence type="ECO:0000313" key="14">
    <source>
        <dbReference type="Proteomes" id="UP001057481"/>
    </source>
</evidence>
<keyword evidence="14" id="KW-1185">Reference proteome</keyword>
<dbReference type="NCBIfam" id="TIGR00097">
    <property type="entry name" value="HMP-P_kinase"/>
    <property type="match status" value="1"/>
</dbReference>
<dbReference type="PANTHER" id="PTHR20858:SF17">
    <property type="entry name" value="HYDROXYMETHYLPYRIMIDINE_PHOSPHOMETHYLPYRIMIDINE KINASE THI20-RELATED"/>
    <property type="match status" value="1"/>
</dbReference>
<dbReference type="SUPFAM" id="SSF53613">
    <property type="entry name" value="Ribokinase-like"/>
    <property type="match status" value="1"/>
</dbReference>
<dbReference type="GO" id="GO:0008902">
    <property type="term" value="F:hydroxymethylpyrimidine kinase activity"/>
    <property type="evidence" value="ECO:0007669"/>
    <property type="project" value="UniProtKB-EC"/>
</dbReference>
<evidence type="ECO:0000256" key="8">
    <source>
        <dbReference type="ARBA" id="ARBA00022977"/>
    </source>
</evidence>
<comment type="similarity">
    <text evidence="4">Belongs to the ThiD family.</text>
</comment>
<protein>
    <recommendedName>
        <fullName evidence="7">Hydroxymethylpyrimidine/phosphomethylpyrimidine kinase</fullName>
        <ecNumber evidence="5">2.7.1.49</ecNumber>
        <ecNumber evidence="6">2.7.4.7</ecNumber>
    </recommendedName>
    <alternativeName>
        <fullName evidence="10">Hydroxymethylpyrimidine kinase</fullName>
    </alternativeName>
    <alternativeName>
        <fullName evidence="11">Hydroxymethylpyrimidine phosphate kinase</fullName>
    </alternativeName>
</protein>
<dbReference type="Gene3D" id="3.40.1190.20">
    <property type="match status" value="1"/>
</dbReference>
<dbReference type="EC" id="2.7.1.49" evidence="5"/>
<dbReference type="PANTHER" id="PTHR20858">
    <property type="entry name" value="PHOSPHOMETHYLPYRIMIDINE KINASE"/>
    <property type="match status" value="1"/>
</dbReference>
<comment type="caution">
    <text evidence="13">The sequence shown here is derived from an EMBL/GenBank/DDBJ whole genome shotgun (WGS) entry which is preliminary data.</text>
</comment>
<dbReference type="InterPro" id="IPR004399">
    <property type="entry name" value="HMP/HMP-P_kinase_dom"/>
</dbReference>
<dbReference type="Pfam" id="PF08543">
    <property type="entry name" value="Phos_pyr_kin"/>
    <property type="match status" value="1"/>
</dbReference>
<evidence type="ECO:0000259" key="12">
    <source>
        <dbReference type="Pfam" id="PF08543"/>
    </source>
</evidence>
<evidence type="ECO:0000256" key="3">
    <source>
        <dbReference type="ARBA" id="ARBA00004769"/>
    </source>
</evidence>
<evidence type="ECO:0000256" key="5">
    <source>
        <dbReference type="ARBA" id="ARBA00012135"/>
    </source>
</evidence>
<feature type="domain" description="Pyridoxamine kinase/Phosphomethylpyrimidine kinase" evidence="12">
    <location>
        <begin position="19"/>
        <end position="264"/>
    </location>
</feature>
<evidence type="ECO:0000256" key="1">
    <source>
        <dbReference type="ARBA" id="ARBA00000151"/>
    </source>
</evidence>
<name>A0ABT0VGR3_9LACO</name>
<organism evidence="13 14">
    <name type="scientific">Periweissella beninensis</name>
    <dbReference type="NCBI Taxonomy" id="504936"/>
    <lineage>
        <taxon>Bacteria</taxon>
        <taxon>Bacillati</taxon>
        <taxon>Bacillota</taxon>
        <taxon>Bacilli</taxon>
        <taxon>Lactobacillales</taxon>
        <taxon>Lactobacillaceae</taxon>
        <taxon>Periweissella</taxon>
    </lineage>
</organism>
<reference evidence="13" key="1">
    <citation type="submission" date="2021-04" db="EMBL/GenBank/DDBJ databases">
        <title>Taxonomic assessment of Weissella genus.</title>
        <authorList>
            <person name="Fanelli F."/>
            <person name="Chieffi D."/>
            <person name="Dell'Aquila A."/>
            <person name="Gyu-Sung C."/>
            <person name="Franz C.M.A.P."/>
            <person name="Fusco V."/>
        </authorList>
    </citation>
    <scope>NUCLEOTIDE SEQUENCE</scope>
    <source>
        <strain evidence="13">LMG 25373</strain>
    </source>
</reference>
<evidence type="ECO:0000256" key="6">
    <source>
        <dbReference type="ARBA" id="ARBA00012963"/>
    </source>
</evidence>
<comment type="pathway">
    <text evidence="9">Cofactor biosynthesis; thiamine diphosphate biosynthesis; 4-amino-2-methyl-5-diphosphomethylpyrimidine from 5-amino-1-(5-phospho-D-ribosyl)imidazole: step 2/3.</text>
</comment>
<dbReference type="Proteomes" id="UP001057481">
    <property type="component" value="Unassembled WGS sequence"/>
</dbReference>
<keyword evidence="13" id="KW-0808">Transferase</keyword>
<gene>
    <name evidence="13" type="primary">thiD</name>
    <name evidence="13" type="ORF">KAK10_02435</name>
</gene>
<evidence type="ECO:0000256" key="9">
    <source>
        <dbReference type="ARBA" id="ARBA00037917"/>
    </source>
</evidence>
<comment type="catalytic activity">
    <reaction evidence="1">
        <text>4-amino-5-hydroxymethyl-2-methylpyrimidine + ATP = 4-amino-2-methyl-5-(phosphooxymethyl)pyrimidine + ADP + H(+)</text>
        <dbReference type="Rhea" id="RHEA:23096"/>
        <dbReference type="ChEBI" id="CHEBI:15378"/>
        <dbReference type="ChEBI" id="CHEBI:16892"/>
        <dbReference type="ChEBI" id="CHEBI:30616"/>
        <dbReference type="ChEBI" id="CHEBI:58354"/>
        <dbReference type="ChEBI" id="CHEBI:456216"/>
        <dbReference type="EC" id="2.7.1.49"/>
    </reaction>
</comment>